<organism evidence="2">
    <name type="scientific">Oryza punctata</name>
    <name type="common">Red rice</name>
    <dbReference type="NCBI Taxonomy" id="4537"/>
    <lineage>
        <taxon>Eukaryota</taxon>
        <taxon>Viridiplantae</taxon>
        <taxon>Streptophyta</taxon>
        <taxon>Embryophyta</taxon>
        <taxon>Tracheophyta</taxon>
        <taxon>Spermatophyta</taxon>
        <taxon>Magnoliopsida</taxon>
        <taxon>Liliopsida</taxon>
        <taxon>Poales</taxon>
        <taxon>Poaceae</taxon>
        <taxon>BOP clade</taxon>
        <taxon>Oryzoideae</taxon>
        <taxon>Oryzeae</taxon>
        <taxon>Oryzinae</taxon>
        <taxon>Oryza</taxon>
    </lineage>
</organism>
<dbReference type="Gramene" id="OPUNC05G21530.1">
    <property type="protein sequence ID" value="OPUNC05G21530.1"/>
    <property type="gene ID" value="OPUNC05G21530"/>
</dbReference>
<reference evidence="2" key="1">
    <citation type="submission" date="2015-04" db="UniProtKB">
        <authorList>
            <consortium name="EnsemblPlants"/>
        </authorList>
    </citation>
    <scope>IDENTIFICATION</scope>
</reference>
<feature type="compositionally biased region" description="Polar residues" evidence="1">
    <location>
        <begin position="270"/>
        <end position="285"/>
    </location>
</feature>
<reference evidence="2" key="2">
    <citation type="submission" date="2018-05" db="EMBL/GenBank/DDBJ databases">
        <title>OpunRS2 (Oryza punctata Reference Sequence Version 2).</title>
        <authorList>
            <person name="Zhang J."/>
            <person name="Kudrna D."/>
            <person name="Lee S."/>
            <person name="Talag J."/>
            <person name="Welchert J."/>
            <person name="Wing R.A."/>
        </authorList>
    </citation>
    <scope>NUCLEOTIDE SEQUENCE [LARGE SCALE GENOMIC DNA]</scope>
</reference>
<evidence type="ECO:0000313" key="3">
    <source>
        <dbReference type="Proteomes" id="UP000026962"/>
    </source>
</evidence>
<dbReference type="STRING" id="4537.A0A0E0L532"/>
<dbReference type="eggNOG" id="ENOG502QQ2D">
    <property type="taxonomic scope" value="Eukaryota"/>
</dbReference>
<dbReference type="AlphaFoldDB" id="A0A0E0L532"/>
<dbReference type="HOGENOM" id="CLU_881052_0_0_1"/>
<evidence type="ECO:0000313" key="2">
    <source>
        <dbReference type="EnsemblPlants" id="OPUNC05G21530.1"/>
    </source>
</evidence>
<dbReference type="Proteomes" id="UP000026962">
    <property type="component" value="Chromosome 5"/>
</dbReference>
<name>A0A0E0L532_ORYPU</name>
<proteinExistence type="predicted"/>
<protein>
    <submittedName>
        <fullName evidence="2">Uncharacterized protein</fullName>
    </submittedName>
</protein>
<evidence type="ECO:0000256" key="1">
    <source>
        <dbReference type="SAM" id="MobiDB-lite"/>
    </source>
</evidence>
<feature type="compositionally biased region" description="Low complexity" evidence="1">
    <location>
        <begin position="244"/>
        <end position="255"/>
    </location>
</feature>
<dbReference type="EnsemblPlants" id="OPUNC05G21530.1">
    <property type="protein sequence ID" value="OPUNC05G21530.1"/>
    <property type="gene ID" value="OPUNC05G21530"/>
</dbReference>
<sequence>MAARAPSRAWWDAFTTNLKNQGTLVIDKVKALLNREDSAEKLKEVILVVEQQRGKRLATWCREEIAKECWREYLLGDFIPFETFGTADDAVFSPAAAAVAAAAAADHRGGSVLPPGPGDVQVVQTQSTARLMTWGCEALEKIRMEQHQHVESDFQFDDYFDDDVEPSTHDDASSADHRVCPILPLGDFALQSDSCARFAAWTRSAWAHAAAAVDDDDQGSWMKPRIGPLPHAACSPDADHREAASSSSSSRVAAATVERDAHQHEPVATATATSSPDAHQREPASSSSFCVAAADLLPDADGHVRITYLGGGGGND</sequence>
<feature type="region of interest" description="Disordered" evidence="1">
    <location>
        <begin position="212"/>
        <end position="285"/>
    </location>
</feature>
<accession>A0A0E0L532</accession>
<keyword evidence="3" id="KW-1185">Reference proteome</keyword>